<dbReference type="GO" id="GO:0016020">
    <property type="term" value="C:membrane"/>
    <property type="evidence" value="ECO:0007669"/>
    <property type="project" value="TreeGrafter"/>
</dbReference>
<proteinExistence type="inferred from homology"/>
<keyword evidence="5 8" id="KW-0326">Glycosidase</keyword>
<gene>
    <name evidence="8" type="ORF">P278_07840</name>
</gene>
<dbReference type="Gene3D" id="3.20.20.80">
    <property type="entry name" value="Glycosidases"/>
    <property type="match status" value="1"/>
</dbReference>
<reference evidence="9" key="1">
    <citation type="submission" date="2013-11" db="EMBL/GenBank/DDBJ databases">
        <title>Draft genome sequence from a member of Zhouia, isolated tidal flat.</title>
        <authorList>
            <person name="Jin H."/>
            <person name="Jeon C.O."/>
        </authorList>
    </citation>
    <scope>NUCLEOTIDE SEQUENCE [LARGE SCALE GENOMIC DNA]</scope>
    <source>
        <strain evidence="9">AD3</strain>
    </source>
</reference>
<dbReference type="SUPFAM" id="SSF51445">
    <property type="entry name" value="(Trans)glycosidases"/>
    <property type="match status" value="1"/>
</dbReference>
<dbReference type="GO" id="GO:0030203">
    <property type="term" value="P:glycosaminoglycan metabolic process"/>
    <property type="evidence" value="ECO:0007669"/>
    <property type="project" value="TreeGrafter"/>
</dbReference>
<accession>W2UQJ7</accession>
<dbReference type="EC" id="3.2.1.52" evidence="3"/>
<feature type="domain" description="Glycoside hydrolase family 20 catalytic" evidence="6">
    <location>
        <begin position="161"/>
        <end position="267"/>
    </location>
</feature>
<protein>
    <recommendedName>
        <fullName evidence="3">beta-N-acetylhexosaminidase</fullName>
        <ecNumber evidence="3">3.2.1.52</ecNumber>
    </recommendedName>
</protein>
<evidence type="ECO:0000256" key="5">
    <source>
        <dbReference type="ARBA" id="ARBA00023295"/>
    </source>
</evidence>
<dbReference type="Pfam" id="PF00728">
    <property type="entry name" value="Glyco_hydro_20"/>
    <property type="match status" value="1"/>
</dbReference>
<dbReference type="InterPro" id="IPR029018">
    <property type="entry name" value="Hex-like_dom2"/>
</dbReference>
<dbReference type="GO" id="GO:0004563">
    <property type="term" value="F:beta-N-acetylhexosaminidase activity"/>
    <property type="evidence" value="ECO:0007669"/>
    <property type="project" value="UniProtKB-EC"/>
</dbReference>
<evidence type="ECO:0000313" key="9">
    <source>
        <dbReference type="Proteomes" id="UP000018850"/>
    </source>
</evidence>
<dbReference type="eggNOG" id="COG3525">
    <property type="taxonomic scope" value="Bacteria"/>
</dbReference>
<evidence type="ECO:0000259" key="7">
    <source>
        <dbReference type="Pfam" id="PF02838"/>
    </source>
</evidence>
<dbReference type="Pfam" id="PF02838">
    <property type="entry name" value="Glyco_hydro_20b"/>
    <property type="match status" value="1"/>
</dbReference>
<dbReference type="Gene3D" id="3.30.379.10">
    <property type="entry name" value="Chitobiase/beta-hexosaminidase domain 2-like"/>
    <property type="match status" value="1"/>
</dbReference>
<evidence type="ECO:0000256" key="1">
    <source>
        <dbReference type="ARBA" id="ARBA00001231"/>
    </source>
</evidence>
<dbReference type="STRING" id="376730.SAMN04487906_1948"/>
<dbReference type="PRINTS" id="PR00738">
    <property type="entry name" value="GLHYDRLASE20"/>
</dbReference>
<evidence type="ECO:0000259" key="6">
    <source>
        <dbReference type="Pfam" id="PF00728"/>
    </source>
</evidence>
<dbReference type="InterPro" id="IPR015883">
    <property type="entry name" value="Glyco_hydro_20_cat"/>
</dbReference>
<dbReference type="PATRIC" id="fig|1286632.3.peg.782"/>
<dbReference type="EMBL" id="AYXY01000013">
    <property type="protein sequence ID" value="ETN96273.1"/>
    <property type="molecule type" value="Genomic_DNA"/>
</dbReference>
<organism evidence="8 9">
    <name type="scientific">Zhouia amylolytica AD3</name>
    <dbReference type="NCBI Taxonomy" id="1286632"/>
    <lineage>
        <taxon>Bacteria</taxon>
        <taxon>Pseudomonadati</taxon>
        <taxon>Bacteroidota</taxon>
        <taxon>Flavobacteriia</taxon>
        <taxon>Flavobacteriales</taxon>
        <taxon>Flavobacteriaceae</taxon>
        <taxon>Zhouia</taxon>
    </lineage>
</organism>
<keyword evidence="4 8" id="KW-0378">Hydrolase</keyword>
<dbReference type="SUPFAM" id="SSF55545">
    <property type="entry name" value="beta-N-acetylhexosaminidase-like domain"/>
    <property type="match status" value="1"/>
</dbReference>
<evidence type="ECO:0000313" key="8">
    <source>
        <dbReference type="EMBL" id="ETN96273.1"/>
    </source>
</evidence>
<dbReference type="PANTHER" id="PTHR22600:SF57">
    <property type="entry name" value="BETA-N-ACETYLHEXOSAMINIDASE"/>
    <property type="match status" value="1"/>
</dbReference>
<dbReference type="InterPro" id="IPR017853">
    <property type="entry name" value="GH"/>
</dbReference>
<comment type="similarity">
    <text evidence="2">Belongs to the glycosyl hydrolase 20 family.</text>
</comment>
<dbReference type="InterPro" id="IPR015882">
    <property type="entry name" value="HEX_bac_N"/>
</dbReference>
<comment type="caution">
    <text evidence="8">The sequence shown here is derived from an EMBL/GenBank/DDBJ whole genome shotgun (WGS) entry which is preliminary data.</text>
</comment>
<dbReference type="AlphaFoldDB" id="W2UQJ7"/>
<name>W2UQJ7_9FLAO</name>
<feature type="domain" description="Beta-hexosaminidase bacterial type N-terminal" evidence="7">
    <location>
        <begin position="43"/>
        <end position="158"/>
    </location>
</feature>
<dbReference type="PANTHER" id="PTHR22600">
    <property type="entry name" value="BETA-HEXOSAMINIDASE"/>
    <property type="match status" value="1"/>
</dbReference>
<keyword evidence="9" id="KW-1185">Reference proteome</keyword>
<reference evidence="8 9" key="2">
    <citation type="journal article" date="2016" name="Genome Announc.">
        <title>Draft Genome Sequence of Zhouia amylolytica AD3, Isolated from Tidal Flat Sediment.</title>
        <authorList>
            <person name="Jia B."/>
            <person name="Jin H.M."/>
            <person name="Lee H.J."/>
            <person name="Jeon C.O."/>
        </authorList>
    </citation>
    <scope>NUCLEOTIDE SEQUENCE [LARGE SCALE GENOMIC DNA]</scope>
    <source>
        <strain evidence="8 9">AD3</strain>
    </source>
</reference>
<evidence type="ECO:0000256" key="4">
    <source>
        <dbReference type="ARBA" id="ARBA00022801"/>
    </source>
</evidence>
<dbReference type="GO" id="GO:0005975">
    <property type="term" value="P:carbohydrate metabolic process"/>
    <property type="evidence" value="ECO:0007669"/>
    <property type="project" value="InterPro"/>
</dbReference>
<sequence>MKKLFLTLFASLLTFSLSTELKGQNINFETNYSAEELHAAPVKLIPYPQEVVWGPEMVNFLSFKVTSENTLNKNITSELERICSEYGIENSKHSKVTIKFISDEEVPLEGYELNVEKNKITIKTSSDAGAFYALQTLRQLISNDIGISRIQLCNIKDQPAFPIRGYMVDVGRNFQSIELLKTQLDVMASYKLNTFHWHLTDRPAWRIESKAYPELTGAENHRPTRDPGAFYTYEEIRALIIYAKDKHIQVIPEIDMPGHSDSFVTATGHKMESPEGMKILEKVLNEFFDEVPKELCPVIHIGSDEVRIKNPEVFITKMVAICEANEREVIIWNPGLPANDYVIRQTWKPDHIEEKTYKEIDSWNNYINNGDPFVHISKLFFKPIGKGSTNKVQGGILCMWHDVNLDKEDDFIRFNPLYPSMLTYAWKTWTHDVKTASKEYLTKIPLSGTSEHDYFQAFEKYLMQHKEKYFANKPFQYVEQSQNQWKLMKFADSLAIEMTMNSIREKFDQKDRYKLANGNTIYIKDRFKLGGYYPDAQPGETCFALSYIYAEEEKEIPVWVGFETPFRANRVYGGMPDQGAWDAHGGDVWINGENLPAPEWKNPGWKPSKTSGWGNADDQEITWKDEELYWTREPVMVPLKKGWNEILIKVPGTNAYQNWMFTFAPLEENIVVNPFKAINGK</sequence>
<evidence type="ECO:0000256" key="2">
    <source>
        <dbReference type="ARBA" id="ARBA00006285"/>
    </source>
</evidence>
<dbReference type="InterPro" id="IPR025705">
    <property type="entry name" value="Beta_hexosaminidase_sua/sub"/>
</dbReference>
<comment type="catalytic activity">
    <reaction evidence="1">
        <text>Hydrolysis of terminal non-reducing N-acetyl-D-hexosamine residues in N-acetyl-beta-D-hexosaminides.</text>
        <dbReference type="EC" id="3.2.1.52"/>
    </reaction>
</comment>
<dbReference type="RefSeq" id="WP_051413391.1">
    <property type="nucleotide sequence ID" value="NZ_AYXY01000013.1"/>
</dbReference>
<dbReference type="Proteomes" id="UP000018850">
    <property type="component" value="Unassembled WGS sequence"/>
</dbReference>
<evidence type="ECO:0000256" key="3">
    <source>
        <dbReference type="ARBA" id="ARBA00012663"/>
    </source>
</evidence>